<keyword evidence="6 11" id="KW-0460">Magnesium</keyword>
<gene>
    <name evidence="11 13" type="primary">ligA</name>
    <name evidence="13" type="ORF">QUV96_00350</name>
</gene>
<dbReference type="PANTHER" id="PTHR23389">
    <property type="entry name" value="CHROMOSOME TRANSMISSION FIDELITY FACTOR 18"/>
    <property type="match status" value="1"/>
</dbReference>
<evidence type="ECO:0000256" key="11">
    <source>
        <dbReference type="HAMAP-Rule" id="MF_01588"/>
    </source>
</evidence>
<dbReference type="NCBIfam" id="NF005932">
    <property type="entry name" value="PRK07956.1"/>
    <property type="match status" value="1"/>
</dbReference>
<evidence type="ECO:0000256" key="6">
    <source>
        <dbReference type="ARBA" id="ARBA00022842"/>
    </source>
</evidence>
<feature type="binding site" evidence="11">
    <location>
        <position position="132"/>
    </location>
    <ligand>
        <name>NAD(+)</name>
        <dbReference type="ChEBI" id="CHEBI:57540"/>
    </ligand>
</feature>
<keyword evidence="4 11" id="KW-0227">DNA damage</keyword>
<feature type="active site" description="N6-AMP-lysine intermediate" evidence="11">
    <location>
        <position position="111"/>
    </location>
</feature>
<keyword evidence="9 11" id="KW-0464">Manganese</keyword>
<proteinExistence type="inferred from homology"/>
<comment type="catalytic activity">
    <reaction evidence="10 11">
        <text>NAD(+) + (deoxyribonucleotide)n-3'-hydroxyl + 5'-phospho-(deoxyribonucleotide)m = (deoxyribonucleotide)n+m + AMP + beta-nicotinamide D-nucleotide.</text>
        <dbReference type="EC" id="6.5.1.2"/>
    </reaction>
</comment>
<dbReference type="Gene3D" id="6.20.10.30">
    <property type="match status" value="1"/>
</dbReference>
<feature type="binding site" evidence="11">
    <location>
        <begin position="80"/>
        <end position="81"/>
    </location>
    <ligand>
        <name>NAD(+)</name>
        <dbReference type="ChEBI" id="CHEBI:57540"/>
    </ligand>
</feature>
<feature type="binding site" evidence="11">
    <location>
        <position position="282"/>
    </location>
    <ligand>
        <name>NAD(+)</name>
        <dbReference type="ChEBI" id="CHEBI:57540"/>
    </ligand>
</feature>
<evidence type="ECO:0000256" key="8">
    <source>
        <dbReference type="ARBA" id="ARBA00023204"/>
    </source>
</evidence>
<dbReference type="Gene3D" id="1.10.287.610">
    <property type="entry name" value="Helix hairpin bin"/>
    <property type="match status" value="1"/>
</dbReference>
<feature type="binding site" evidence="11">
    <location>
        <position position="403"/>
    </location>
    <ligand>
        <name>Zn(2+)</name>
        <dbReference type="ChEBI" id="CHEBI:29105"/>
    </ligand>
</feature>
<evidence type="ECO:0000256" key="9">
    <source>
        <dbReference type="ARBA" id="ARBA00023211"/>
    </source>
</evidence>
<dbReference type="Gene3D" id="1.10.150.20">
    <property type="entry name" value="5' to 3' exonuclease, C-terminal subdomain"/>
    <property type="match status" value="2"/>
</dbReference>
<feature type="binding site" evidence="11">
    <location>
        <position position="423"/>
    </location>
    <ligand>
        <name>Zn(2+)</name>
        <dbReference type="ChEBI" id="CHEBI:29105"/>
    </ligand>
</feature>
<dbReference type="EMBL" id="JAUDCG010000001">
    <property type="protein sequence ID" value="MDM8156084.1"/>
    <property type="molecule type" value="Genomic_DNA"/>
</dbReference>
<keyword evidence="5 11" id="KW-0862">Zinc</keyword>
<keyword evidence="14" id="KW-1185">Reference proteome</keyword>
<evidence type="ECO:0000256" key="4">
    <source>
        <dbReference type="ARBA" id="ARBA00022763"/>
    </source>
</evidence>
<name>A0ABT7U8Z9_9FIRM</name>
<comment type="caution">
    <text evidence="13">The sequence shown here is derived from an EMBL/GenBank/DDBJ whole genome shotgun (WGS) entry which is preliminary data.</text>
</comment>
<dbReference type="PIRSF" id="PIRSF001604">
    <property type="entry name" value="LigA"/>
    <property type="match status" value="1"/>
</dbReference>
<organism evidence="13 14">
    <name type="scientific">Amedibacillus dolichus</name>
    <dbReference type="NCBI Taxonomy" id="31971"/>
    <lineage>
        <taxon>Bacteria</taxon>
        <taxon>Bacillati</taxon>
        <taxon>Bacillota</taxon>
        <taxon>Erysipelotrichia</taxon>
        <taxon>Erysipelotrichales</taxon>
        <taxon>Erysipelotrichaceae</taxon>
        <taxon>Amedibacillus</taxon>
    </lineage>
</organism>
<dbReference type="GO" id="GO:0003911">
    <property type="term" value="F:DNA ligase (NAD+) activity"/>
    <property type="evidence" value="ECO:0007669"/>
    <property type="project" value="UniProtKB-EC"/>
</dbReference>
<dbReference type="SUPFAM" id="SSF52113">
    <property type="entry name" value="BRCT domain"/>
    <property type="match status" value="1"/>
</dbReference>
<dbReference type="Gene3D" id="3.30.470.30">
    <property type="entry name" value="DNA ligase/mRNA capping enzyme"/>
    <property type="match status" value="1"/>
</dbReference>
<feature type="binding site" evidence="11">
    <location>
        <position position="400"/>
    </location>
    <ligand>
        <name>Zn(2+)</name>
        <dbReference type="ChEBI" id="CHEBI:29105"/>
    </ligand>
</feature>
<comment type="similarity">
    <text evidence="11">Belongs to the NAD-dependent DNA ligase family. LigA subfamily.</text>
</comment>
<dbReference type="PROSITE" id="PS50172">
    <property type="entry name" value="BRCT"/>
    <property type="match status" value="1"/>
</dbReference>
<dbReference type="InterPro" id="IPR004149">
    <property type="entry name" value="Znf_DNAligase_C4"/>
</dbReference>
<dbReference type="NCBIfam" id="TIGR00575">
    <property type="entry name" value="dnlj"/>
    <property type="match status" value="1"/>
</dbReference>
<comment type="function">
    <text evidence="11">DNA ligase that catalyzes the formation of phosphodiester linkages between 5'-phosphoryl and 3'-hydroxyl groups in double-stranded DNA using NAD as a coenzyme and as the energy source for the reaction. It is essential for DNA replication and repair of damaged DNA.</text>
</comment>
<reference evidence="13" key="1">
    <citation type="submission" date="2023-06" db="EMBL/GenBank/DDBJ databases">
        <title>Identification and characterization of horizontal gene transfer across gut microbiota members of farm animals based on homology search.</title>
        <authorList>
            <person name="Schwarzerova J."/>
            <person name="Nykrynova M."/>
            <person name="Jureckova K."/>
            <person name="Cejkova D."/>
            <person name="Rychlik I."/>
        </authorList>
    </citation>
    <scope>NUCLEOTIDE SEQUENCE</scope>
    <source>
        <strain evidence="13">ET39</strain>
    </source>
</reference>
<dbReference type="Gene3D" id="2.40.50.140">
    <property type="entry name" value="Nucleic acid-binding proteins"/>
    <property type="match status" value="1"/>
</dbReference>
<dbReference type="PANTHER" id="PTHR23389:SF9">
    <property type="entry name" value="DNA LIGASE"/>
    <property type="match status" value="1"/>
</dbReference>
<dbReference type="Pfam" id="PF12826">
    <property type="entry name" value="HHH_2"/>
    <property type="match status" value="1"/>
</dbReference>
<dbReference type="InterPro" id="IPR041663">
    <property type="entry name" value="DisA/LigA_HHH"/>
</dbReference>
<evidence type="ECO:0000256" key="5">
    <source>
        <dbReference type="ARBA" id="ARBA00022833"/>
    </source>
</evidence>
<dbReference type="Pfam" id="PF01653">
    <property type="entry name" value="DNA_ligase_aden"/>
    <property type="match status" value="1"/>
</dbReference>
<dbReference type="RefSeq" id="WP_289606556.1">
    <property type="nucleotide sequence ID" value="NZ_JAUDCG010000001.1"/>
</dbReference>
<feature type="binding site" evidence="11">
    <location>
        <begin position="31"/>
        <end position="35"/>
    </location>
    <ligand>
        <name>NAD(+)</name>
        <dbReference type="ChEBI" id="CHEBI:57540"/>
    </ligand>
</feature>
<dbReference type="Proteomes" id="UP001529340">
    <property type="component" value="Unassembled WGS sequence"/>
</dbReference>
<evidence type="ECO:0000256" key="2">
    <source>
        <dbReference type="ARBA" id="ARBA00022705"/>
    </source>
</evidence>
<dbReference type="SUPFAM" id="SSF47781">
    <property type="entry name" value="RuvA domain 2-like"/>
    <property type="match status" value="1"/>
</dbReference>
<dbReference type="EC" id="6.5.1.2" evidence="11"/>
<evidence type="ECO:0000256" key="3">
    <source>
        <dbReference type="ARBA" id="ARBA00022723"/>
    </source>
</evidence>
<feature type="binding site" evidence="11">
    <location>
        <position position="306"/>
    </location>
    <ligand>
        <name>NAD(+)</name>
        <dbReference type="ChEBI" id="CHEBI:57540"/>
    </ligand>
</feature>
<dbReference type="InterPro" id="IPR004150">
    <property type="entry name" value="NAD_DNA_ligase_OB"/>
</dbReference>
<evidence type="ECO:0000256" key="10">
    <source>
        <dbReference type="ARBA" id="ARBA00034005"/>
    </source>
</evidence>
<reference evidence="13" key="2">
    <citation type="submission" date="2023-06" db="EMBL/GenBank/DDBJ databases">
        <authorList>
            <person name="Zeman M."/>
            <person name="Kubasova T."/>
            <person name="Jahodarova E."/>
            <person name="Nykrynova M."/>
            <person name="Rychlik I."/>
        </authorList>
    </citation>
    <scope>NUCLEOTIDE SEQUENCE</scope>
    <source>
        <strain evidence="13">ET39</strain>
    </source>
</reference>
<evidence type="ECO:0000313" key="14">
    <source>
        <dbReference type="Proteomes" id="UP001529340"/>
    </source>
</evidence>
<accession>A0ABT7U8Z9</accession>
<dbReference type="InterPro" id="IPR001357">
    <property type="entry name" value="BRCT_dom"/>
</dbReference>
<feature type="binding site" evidence="11">
    <location>
        <position position="166"/>
    </location>
    <ligand>
        <name>NAD(+)</name>
        <dbReference type="ChEBI" id="CHEBI:57540"/>
    </ligand>
</feature>
<dbReference type="SMART" id="SM00292">
    <property type="entry name" value="BRCT"/>
    <property type="match status" value="1"/>
</dbReference>
<evidence type="ECO:0000256" key="1">
    <source>
        <dbReference type="ARBA" id="ARBA00022598"/>
    </source>
</evidence>
<keyword evidence="8 11" id="KW-0234">DNA repair</keyword>
<keyword evidence="2 11" id="KW-0235">DNA replication</keyword>
<feature type="domain" description="BRCT" evidence="12">
    <location>
        <begin position="583"/>
        <end position="667"/>
    </location>
</feature>
<dbReference type="InterPro" id="IPR010994">
    <property type="entry name" value="RuvA_2-like"/>
</dbReference>
<dbReference type="SMART" id="SM00532">
    <property type="entry name" value="LIGANc"/>
    <property type="match status" value="1"/>
</dbReference>
<dbReference type="Pfam" id="PF22745">
    <property type="entry name" value="Nlig-Ia"/>
    <property type="match status" value="1"/>
</dbReference>
<dbReference type="SUPFAM" id="SSF50249">
    <property type="entry name" value="Nucleic acid-binding proteins"/>
    <property type="match status" value="1"/>
</dbReference>
<keyword evidence="1 11" id="KW-0436">Ligase</keyword>
<dbReference type="CDD" id="cd17748">
    <property type="entry name" value="BRCT_DNA_ligase_like"/>
    <property type="match status" value="1"/>
</dbReference>
<feature type="binding site" evidence="11">
    <location>
        <position position="109"/>
    </location>
    <ligand>
        <name>NAD(+)</name>
        <dbReference type="ChEBI" id="CHEBI:57540"/>
    </ligand>
</feature>
<dbReference type="PROSITE" id="PS01055">
    <property type="entry name" value="DNA_LIGASE_N1"/>
    <property type="match status" value="1"/>
</dbReference>
<dbReference type="InterPro" id="IPR013839">
    <property type="entry name" value="DNAligase_adenylation"/>
</dbReference>
<evidence type="ECO:0000256" key="7">
    <source>
        <dbReference type="ARBA" id="ARBA00023027"/>
    </source>
</evidence>
<dbReference type="InterPro" id="IPR036420">
    <property type="entry name" value="BRCT_dom_sf"/>
</dbReference>
<protein>
    <recommendedName>
        <fullName evidence="11">DNA ligase</fullName>
        <ecNumber evidence="11">6.5.1.2</ecNumber>
    </recommendedName>
    <alternativeName>
        <fullName evidence="11">Polydeoxyribonucleotide synthase [NAD(+)]</fullName>
    </alternativeName>
</protein>
<feature type="binding site" evidence="11">
    <location>
        <position position="418"/>
    </location>
    <ligand>
        <name>Zn(2+)</name>
        <dbReference type="ChEBI" id="CHEBI:29105"/>
    </ligand>
</feature>
<dbReference type="Pfam" id="PF03119">
    <property type="entry name" value="DNA_ligase_ZBD"/>
    <property type="match status" value="1"/>
</dbReference>
<comment type="cofactor">
    <cofactor evidence="11">
        <name>Mg(2+)</name>
        <dbReference type="ChEBI" id="CHEBI:18420"/>
    </cofactor>
    <cofactor evidence="11">
        <name>Mn(2+)</name>
        <dbReference type="ChEBI" id="CHEBI:29035"/>
    </cofactor>
</comment>
<dbReference type="InterPro" id="IPR001679">
    <property type="entry name" value="DNA_ligase"/>
</dbReference>
<evidence type="ECO:0000259" key="12">
    <source>
        <dbReference type="PROSITE" id="PS50172"/>
    </source>
</evidence>
<dbReference type="InterPro" id="IPR018239">
    <property type="entry name" value="DNA_ligase_AS"/>
</dbReference>
<keyword evidence="3 11" id="KW-0479">Metal-binding</keyword>
<dbReference type="Pfam" id="PF00533">
    <property type="entry name" value="BRCT"/>
    <property type="match status" value="1"/>
</dbReference>
<dbReference type="InterPro" id="IPR012340">
    <property type="entry name" value="NA-bd_OB-fold"/>
</dbReference>
<evidence type="ECO:0000313" key="13">
    <source>
        <dbReference type="EMBL" id="MDM8156084.1"/>
    </source>
</evidence>
<dbReference type="InterPro" id="IPR013840">
    <property type="entry name" value="DNAligase_N"/>
</dbReference>
<dbReference type="Gene3D" id="3.40.50.10190">
    <property type="entry name" value="BRCT domain"/>
    <property type="match status" value="1"/>
</dbReference>
<dbReference type="SUPFAM" id="SSF56091">
    <property type="entry name" value="DNA ligase/mRNA capping enzyme, catalytic domain"/>
    <property type="match status" value="1"/>
</dbReference>
<keyword evidence="7 11" id="KW-0520">NAD</keyword>
<dbReference type="CDD" id="cd00114">
    <property type="entry name" value="LIGANc"/>
    <property type="match status" value="1"/>
</dbReference>
<dbReference type="Pfam" id="PF03120">
    <property type="entry name" value="OB_DNA_ligase"/>
    <property type="match status" value="1"/>
</dbReference>
<dbReference type="HAMAP" id="MF_01588">
    <property type="entry name" value="DNA_ligase_A"/>
    <property type="match status" value="1"/>
</dbReference>
<sequence>MEEVKRIEELRTLLEKLSYEYYVLDHPSVSDQEYDRYMQELIALEQKHPECYDANSPTQRVGGAVLEGFEKVEHRRMMLSLGNVFNYEELVAFDERVRALEPDVRYVVELKIDGLAMSLIYRDGRFVQAVTRGDGTIGEDVTSNIKTIPSIPMRIDEPGEVEVRGEVYMPKASFRRLNSEREANGEELFANPRNAAAGSVRQLDSTVCAKRGLDAFWYYFVNAQEHGIHSHEEALEELSRLHLRVNPLRRCCNNVDEIWAFIEEISARRHELPYEIDGMVIKVDDLNAQTRLGTTVKVPRWATAYKFPAEEVTTRLLDIVLTVGRTGRITPNAVLEPVRVAGTTVSAAQLHNEDMIREKDIRIHDIVVVRKAGDIIPEVVRPDIERRDGSQQPYQFPTTCPVCGGHLLRLPQEAAHYCINQDCPARVVESMIHFASRDAMDIDTLGDKRVEQLHGWGLLDSIEDIYRLKTHREELTAKEGYQEKSVLKLLAAIEDSKQRPLEDLLFGLGIRQVGKKAARVLAKHFLHMDALMAAEEDELTAIRDIGAITAKSIVAFFAEEKNRQLIEALRQEGLRMDSEAETIQQSSFTGKTVVLTGTLSLYTRNEAKAILQSLGANVAGSVSKKTDLVIYGENAGSKLTKAQELGVETMDEEAFAREVNTHENQDD</sequence>